<dbReference type="AlphaFoldDB" id="A0A346JWP2"/>
<organism evidence="3">
    <name type="scientific">Haemophilus influenzae</name>
    <dbReference type="NCBI Taxonomy" id="727"/>
    <lineage>
        <taxon>Bacteria</taxon>
        <taxon>Pseudomonadati</taxon>
        <taxon>Pseudomonadota</taxon>
        <taxon>Gammaproteobacteria</taxon>
        <taxon>Pasteurellales</taxon>
        <taxon>Pasteurellaceae</taxon>
        <taxon>Haemophilus</taxon>
    </lineage>
</organism>
<dbReference type="Pfam" id="PF06223">
    <property type="entry name" value="Phage_tail_T"/>
    <property type="match status" value="1"/>
</dbReference>
<name>A0A346JWP2_HAEIF</name>
<evidence type="ECO:0000259" key="1">
    <source>
        <dbReference type="Pfam" id="PF06223"/>
    </source>
</evidence>
<dbReference type="KEGG" id="hix:NTHI723_01865"/>
<dbReference type="EMBL" id="MZKM01000061">
    <property type="protein sequence ID" value="PRL88303.1"/>
    <property type="molecule type" value="Genomic_DNA"/>
</dbReference>
<dbReference type="InterPro" id="IPR009350">
    <property type="entry name" value="Phage_tail_T"/>
</dbReference>
<feature type="domain" description="Minor tail T" evidence="1">
    <location>
        <begin position="6"/>
        <end position="72"/>
    </location>
</feature>
<evidence type="ECO:0000313" key="2">
    <source>
        <dbReference type="EMBL" id="PRL88303.1"/>
    </source>
</evidence>
<dbReference type="RefSeq" id="WP_080317055.1">
    <property type="nucleotide sequence ID" value="NZ_AP018771.1"/>
</dbReference>
<evidence type="ECO:0000313" key="3">
    <source>
        <dbReference type="EMBL" id="RFN62393.1"/>
    </source>
</evidence>
<accession>A0A346JWP2</accession>
<reference evidence="3" key="2">
    <citation type="submission" date="2018-08" db="EMBL/GenBank/DDBJ databases">
        <title>Antagonistic pleiotropy in the bifunctional surface protein FadL/P1 during adaptation of Haemophilus influenzae to chronic lung infection associated with COPD.</title>
        <authorList>
            <person name="Moleres J."/>
            <person name="Ehrlich R."/>
        </authorList>
    </citation>
    <scope>NUCLEOTIDE SEQUENCE [LARGE SCALE GENOMIC DNA]</scope>
    <source>
        <strain evidence="3">P668-6062</strain>
    </source>
</reference>
<proteinExistence type="predicted"/>
<gene>
    <name evidence="2" type="ORF">BV022_01805</name>
    <name evidence="3" type="ORF">CH627_09535</name>
</gene>
<evidence type="ECO:0000313" key="4">
    <source>
        <dbReference type="Proteomes" id="UP000238666"/>
    </source>
</evidence>
<sequence length="101" mass="11413">MLREMSVAEYFCWCKYFGKRPFTLELLDYGYGTVASAVYNVAALKQVVTAQDFSVLHTAKPNAEMTTEEMMDASIANDGVLRIGPDQQFKNQTRGRDGKIY</sequence>
<protein>
    <submittedName>
        <fullName evidence="2">Minor tail protein T</fullName>
    </submittedName>
    <submittedName>
        <fullName evidence="3">Phage tail protein</fullName>
    </submittedName>
</protein>
<comment type="caution">
    <text evidence="3">The sequence shown here is derived from an EMBL/GenBank/DDBJ whole genome shotgun (WGS) entry which is preliminary data.</text>
</comment>
<dbReference type="EMBL" id="QVJI01000020">
    <property type="protein sequence ID" value="RFN62393.1"/>
    <property type="molecule type" value="Genomic_DNA"/>
</dbReference>
<reference evidence="2 4" key="1">
    <citation type="submission" date="2017-02" db="EMBL/GenBank/DDBJ databases">
        <title>Haemophilus influenzae in COPD genome sequencing project.</title>
        <authorList>
            <person name="Murphy T.F."/>
            <person name="Kong Y."/>
            <person name="Nadendla S."/>
            <person name="Tettelin H."/>
            <person name="Pettigrew M."/>
        </authorList>
    </citation>
    <scope>NUCLEOTIDE SEQUENCE [LARGE SCALE GENOMIC DNA]</scope>
    <source>
        <strain evidence="2 4">19P94H1</strain>
    </source>
</reference>